<dbReference type="EMBL" id="KB445563">
    <property type="protein sequence ID" value="EMC91800.1"/>
    <property type="molecule type" value="Genomic_DNA"/>
</dbReference>
<dbReference type="AlphaFoldDB" id="M2MZN5"/>
<dbReference type="Proteomes" id="UP000011761">
    <property type="component" value="Unassembled WGS sequence"/>
</dbReference>
<evidence type="ECO:0000313" key="2">
    <source>
        <dbReference type="EMBL" id="EMC91800.1"/>
    </source>
</evidence>
<keyword evidence="3" id="KW-1185">Reference proteome</keyword>
<proteinExistence type="predicted"/>
<feature type="region of interest" description="Disordered" evidence="1">
    <location>
        <begin position="395"/>
        <end position="538"/>
    </location>
</feature>
<reference evidence="2 3" key="1">
    <citation type="journal article" date="2012" name="PLoS Pathog.">
        <title>Diverse lifestyles and strategies of plant pathogenesis encoded in the genomes of eighteen Dothideomycetes fungi.</title>
        <authorList>
            <person name="Ohm R.A."/>
            <person name="Feau N."/>
            <person name="Henrissat B."/>
            <person name="Schoch C.L."/>
            <person name="Horwitz B.A."/>
            <person name="Barry K.W."/>
            <person name="Condon B.J."/>
            <person name="Copeland A.C."/>
            <person name="Dhillon B."/>
            <person name="Glaser F."/>
            <person name="Hesse C.N."/>
            <person name="Kosti I."/>
            <person name="LaButti K."/>
            <person name="Lindquist E.A."/>
            <person name="Lucas S."/>
            <person name="Salamov A.A."/>
            <person name="Bradshaw R.E."/>
            <person name="Ciuffetti L."/>
            <person name="Hamelin R.C."/>
            <person name="Kema G.H.J."/>
            <person name="Lawrence C."/>
            <person name="Scott J.A."/>
            <person name="Spatafora J.W."/>
            <person name="Turgeon B.G."/>
            <person name="de Wit P.J.G.M."/>
            <person name="Zhong S."/>
            <person name="Goodwin S.B."/>
            <person name="Grigoriev I.V."/>
        </authorList>
    </citation>
    <scope>NUCLEOTIDE SEQUENCE [LARGE SCALE GENOMIC DNA]</scope>
    <source>
        <strain evidence="2 3">UAMH 10762</strain>
    </source>
</reference>
<evidence type="ECO:0000256" key="1">
    <source>
        <dbReference type="SAM" id="MobiDB-lite"/>
    </source>
</evidence>
<feature type="compositionally biased region" description="Polar residues" evidence="1">
    <location>
        <begin position="566"/>
        <end position="576"/>
    </location>
</feature>
<dbReference type="RefSeq" id="XP_007681227.1">
    <property type="nucleotide sequence ID" value="XM_007683037.1"/>
</dbReference>
<accession>M2MZN5</accession>
<dbReference type="KEGG" id="bcom:BAUCODRAFT_305693"/>
<sequence length="658" mass="71919">MASRWTHEQLSDVDGGPFDDIRFDFEAEESLRRVLFTSSVSHETQDSFSAHCSSEHQLDFANFARSQIASESDGFAGSTIGRRQDLDHLIPSILPAPALVQHSYSVPDATLGFSIATDMPRASNMADQTGTEAVAQSMSWSSHRICPSSGAQSTPVAQAISVSSKEENPICPDCRNGKRFKRTEYNEGKKCNKHTKKDQKEQKAAQTPHYVLRSVEHPWITSQQARDMVYPILPPLLLKGDDYVQFLETEPEWVGNFIRAANTVYGEDSEPTNTHVDPESDLAVETARMHADRLRQQTIYNHKPHEESSKAWYTNDWVVTRFRFLFQAVRNYHAGGPHLYPVGGSNNGYGRDTTTRMGDRLKKIAATLAINKRVVMDVIEGRGVCALAANPDVYANRKDSNNKCNTRKKQKLDNAANESSAGDPDAAHQHSEDDYTPTPRAPTRKRRKGKQAQVPPPRTERTGSVPDPYESLSVRGGDGGGDGVAALTVEGGRLHERRMHSARTNRQSTGGSSAVSAYSTQGGPLPQPSMSQGDDPCCQLYAASTVPNLSSRSGGPFTNAAPQCPSMGSGTTMTGYQQGHVAHNVPKSSVEWQDQLPSQAVAHIFPYAGEHDAHKQTSVPLDDAIAEILDEGRTADDPWETTGGSSNAAGQSGLRDIY</sequence>
<organism evidence="2 3">
    <name type="scientific">Baudoinia panamericana (strain UAMH 10762)</name>
    <name type="common">Angels' share fungus</name>
    <name type="synonym">Baudoinia compniacensis (strain UAMH 10762)</name>
    <dbReference type="NCBI Taxonomy" id="717646"/>
    <lineage>
        <taxon>Eukaryota</taxon>
        <taxon>Fungi</taxon>
        <taxon>Dikarya</taxon>
        <taxon>Ascomycota</taxon>
        <taxon>Pezizomycotina</taxon>
        <taxon>Dothideomycetes</taxon>
        <taxon>Dothideomycetidae</taxon>
        <taxon>Mycosphaerellales</taxon>
        <taxon>Teratosphaeriaceae</taxon>
        <taxon>Baudoinia</taxon>
    </lineage>
</organism>
<dbReference type="eggNOG" id="ENOG502TDHZ">
    <property type="taxonomic scope" value="Eukaryota"/>
</dbReference>
<name>M2MZN5_BAUPA</name>
<evidence type="ECO:0000313" key="3">
    <source>
        <dbReference type="Proteomes" id="UP000011761"/>
    </source>
</evidence>
<protein>
    <submittedName>
        <fullName evidence="2">Uncharacterized protein</fullName>
    </submittedName>
</protein>
<feature type="compositionally biased region" description="Polar residues" evidence="1">
    <location>
        <begin position="504"/>
        <end position="532"/>
    </location>
</feature>
<dbReference type="GeneID" id="19111257"/>
<dbReference type="HOGENOM" id="CLU_416755_0_0_1"/>
<feature type="region of interest" description="Disordered" evidence="1">
    <location>
        <begin position="634"/>
        <end position="658"/>
    </location>
</feature>
<gene>
    <name evidence="2" type="ORF">BAUCODRAFT_305693</name>
</gene>
<dbReference type="OrthoDB" id="265717at2759"/>
<feature type="region of interest" description="Disordered" evidence="1">
    <location>
        <begin position="552"/>
        <end position="576"/>
    </location>
</feature>